<dbReference type="InterPro" id="IPR058056">
    <property type="entry name" value="WH_TANC1/2"/>
</dbReference>
<keyword evidence="4" id="KW-1185">Reference proteome</keyword>
<dbReference type="Gene3D" id="2.130.10.10">
    <property type="entry name" value="YVTN repeat-like/Quinoprotein amine dehydrogenase"/>
    <property type="match status" value="2"/>
</dbReference>
<dbReference type="InterPro" id="IPR007111">
    <property type="entry name" value="NACHT_NTPase"/>
</dbReference>
<accession>A0ABN8R0Q7</accession>
<dbReference type="Pfam" id="PF25521">
    <property type="entry name" value="WHD_TANC1"/>
    <property type="match status" value="1"/>
</dbReference>
<dbReference type="InterPro" id="IPR015943">
    <property type="entry name" value="WD40/YVTN_repeat-like_dom_sf"/>
</dbReference>
<evidence type="ECO:0000259" key="2">
    <source>
        <dbReference type="PROSITE" id="PS50837"/>
    </source>
</evidence>
<dbReference type="SUPFAM" id="SSF69322">
    <property type="entry name" value="Tricorn protease domain 2"/>
    <property type="match status" value="1"/>
</dbReference>
<dbReference type="SMART" id="SM00320">
    <property type="entry name" value="WD40"/>
    <property type="match status" value="4"/>
</dbReference>
<dbReference type="InterPro" id="IPR056884">
    <property type="entry name" value="NPHP3-like_N"/>
</dbReference>
<sequence length="1447" mass="162169">MAAAAPSPLASSVEKTNGAKLSRLLIDGGTTVLRKIFDGHHPPANLITDLNANYPILNNLLRRRVLNGHQWDKLFPPGGVPPDSNTFDITLLFLLLTNICGLTPPPSGWHTKPPLSDTSHEANLARVKFYRNILYGHVTTTGVDTPTSSALWTEISGVLVSLGLDQAEVDRLKAEKGGEQDYIDVLIEWADSEEDIKSQLKNIHHSQSQTHQAVQDVRLAQVKTQKTVKEIHQSQDKTQKRVEDMHHIHTQTHQSVKEVNQNVREVATGLKEIKEAMYSLKEGKDKNSSGEVLRNLTKSEFRGDIEYYVQRFQEGTREWVFDRVQNWLDDRSSQNRVMVISGNAGMGKSVIAAVICKRMQEAGRLSGSHFCQYNNVRYCKPQLMIQSLACHFSHALPEYKQALSEQLSRNLGTDLNNMGVEELFALLFKEPLSAVGDPGRNMLMVIDGLDESEYQGRNELLDVIANQFCKLPIWISFLVTTRPALNIAEKLKQLKPLKLKCNDAENIEDVRVFCLKRLQRVVKLENVGEFIEKLVLKSEGLMLYAHFLILAITENPSVFHKGDLIGSSPSGITAVYHSYFKRLECELIKELNVREEHLLNLLSAITASREPLPMAFVSKLLVPGTHSLLTKRKVLRALDSVSALLPIRDDCVHVIHKSVKDWLTDISCYGEHEFIMDENEGHRLLACLCTKELENVKLKGVDSLQFGATEKYALYHGVHHMLHEGVKLEPHKLDELTKAYIIDLEVVHAKTFVNSTIAAEDLLWLKKQGVFALLSKDNQSIVDSWLFVLRKNLRLLTDTPSRFLETILNQGGKVLTVEASNLLQNRYPKIPYMEVVHKETQQGGVVAQFQCSSTVICLDVSPQLDYMVCECTDGMLHLWSLHTGRLVWTRPVLIEKSFKFKEFGRLVFVFRNLPSVNALSLFRSVVFHPTKECILPGILSQVYTMDGDLKPLFPGCNCRFSVCSISGDKTKILTNCLESSKCLVLWSLENGSKVDRIIEDEDILSFAWSGDGRLLVISHSSGVISLYDVMCNFRKLTQMGTRKVCGMVKFSLDHRFIFCYAAEGIFVGSFFCLKVVKEANNTFSLTIVSGDSETFESFNDCGFLFGDLISTKYHLPGLTFGLDKQRLLRFSLKAIEMVDTKYVNRNDQGVDTEASGIALSLDGQTVFVARFASSVTAYDVSSGKLKAEINCWPLPYRPLCPVSGGVLILTNKSTVELWSGNLTEPIKRWINLPGVKQLIPISEERVAVVGEVDVKVLDTISGKVVSTIPLLQGEVLTCNSKCQLLIQRTLEATQFFLPCSYSLQLLDGKTVVWGKEGINRYPCDKGVAFLPMEQFLVISTTGDILVLDAETGNTFRTLRPSTFSDLRHCTFISDDTCVISGSNKTVQLFNVRSGELSNEIDVESRVTCLAACPFNRVLAIGLRNSTPNFKVIRVHLPRGEDRGNMER</sequence>
<comment type="caution">
    <text evidence="3">The sequence shown here is derived from an EMBL/GenBank/DDBJ whole genome shotgun (WGS) entry which is preliminary data.</text>
</comment>
<evidence type="ECO:0000313" key="4">
    <source>
        <dbReference type="Proteomes" id="UP001159427"/>
    </source>
</evidence>
<organism evidence="3 4">
    <name type="scientific">Porites evermanni</name>
    <dbReference type="NCBI Taxonomy" id="104178"/>
    <lineage>
        <taxon>Eukaryota</taxon>
        <taxon>Metazoa</taxon>
        <taxon>Cnidaria</taxon>
        <taxon>Anthozoa</taxon>
        <taxon>Hexacorallia</taxon>
        <taxon>Scleractinia</taxon>
        <taxon>Fungiina</taxon>
        <taxon>Poritidae</taxon>
        <taxon>Porites</taxon>
    </lineage>
</organism>
<reference evidence="3 4" key="1">
    <citation type="submission" date="2022-05" db="EMBL/GenBank/DDBJ databases">
        <authorList>
            <consortium name="Genoscope - CEA"/>
            <person name="William W."/>
        </authorList>
    </citation>
    <scope>NUCLEOTIDE SEQUENCE [LARGE SCALE GENOMIC DNA]</scope>
</reference>
<dbReference type="InterPro" id="IPR041249">
    <property type="entry name" value="HEPN_DZIP3"/>
</dbReference>
<feature type="domain" description="NACHT" evidence="2">
    <location>
        <begin position="336"/>
        <end position="483"/>
    </location>
</feature>
<keyword evidence="1" id="KW-0677">Repeat</keyword>
<dbReference type="Gene3D" id="3.40.50.300">
    <property type="entry name" value="P-loop containing nucleotide triphosphate hydrolases"/>
    <property type="match status" value="1"/>
</dbReference>
<evidence type="ECO:0000256" key="1">
    <source>
        <dbReference type="ARBA" id="ARBA00022737"/>
    </source>
</evidence>
<protein>
    <recommendedName>
        <fullName evidence="2">NACHT domain-containing protein</fullName>
    </recommendedName>
</protein>
<dbReference type="Proteomes" id="UP001159427">
    <property type="component" value="Unassembled WGS sequence"/>
</dbReference>
<dbReference type="PANTHER" id="PTHR10039:SF17">
    <property type="entry name" value="FUNGAL STAND N-TERMINAL GOODBYE DOMAIN-CONTAINING PROTEIN-RELATED"/>
    <property type="match status" value="1"/>
</dbReference>
<name>A0ABN8R0Q7_9CNID</name>
<dbReference type="InterPro" id="IPR001680">
    <property type="entry name" value="WD40_rpt"/>
</dbReference>
<dbReference type="SUPFAM" id="SSF52540">
    <property type="entry name" value="P-loop containing nucleoside triphosphate hydrolases"/>
    <property type="match status" value="1"/>
</dbReference>
<dbReference type="EMBL" id="CALNXI010001582">
    <property type="protein sequence ID" value="CAH3172615.1"/>
    <property type="molecule type" value="Genomic_DNA"/>
</dbReference>
<gene>
    <name evidence="3" type="ORF">PEVE_00008548</name>
</gene>
<proteinExistence type="predicted"/>
<dbReference type="PROSITE" id="PS50837">
    <property type="entry name" value="NACHT"/>
    <property type="match status" value="1"/>
</dbReference>
<dbReference type="Pfam" id="PF18738">
    <property type="entry name" value="HEPN_DZIP3"/>
    <property type="match status" value="1"/>
</dbReference>
<dbReference type="InterPro" id="IPR027417">
    <property type="entry name" value="P-loop_NTPase"/>
</dbReference>
<dbReference type="Pfam" id="PF24883">
    <property type="entry name" value="NPHP3_N"/>
    <property type="match status" value="1"/>
</dbReference>
<dbReference type="PANTHER" id="PTHR10039">
    <property type="entry name" value="AMELOGENIN"/>
    <property type="match status" value="1"/>
</dbReference>
<evidence type="ECO:0000313" key="3">
    <source>
        <dbReference type="EMBL" id="CAH3172615.1"/>
    </source>
</evidence>